<dbReference type="InterPro" id="IPR050083">
    <property type="entry name" value="HtpX_protease"/>
</dbReference>
<keyword evidence="4" id="KW-0812">Transmembrane</keyword>
<sequence length="441" mass="48182">MPATPTALPRACPACSAPLEADERFPVWCPGCEWNLTPATRTPDYDSPRARRLAERRQHRNAAREQRVRARVEQLYESLASGAEPGPDRVWIAAAALAGLVHLVTLTAVSGSVALLCTDHWPLRILGLIGLVIAWPLRPRLGRVPRGGTVLGRGDAPALYALADRVGAAVGAPPVDTIRATGDFNASFGRAGMRRRSVLTIGLPLWAALTPQQRVALLGHEFGHDVNGDHRRSLWLASAMSALTEWYRFSLPTRRRSRSRKLFDQIADLLAGLARWLIRQLVSALLDLLETLTTRSGQRAEYHADRLAAEVASPRAAYGMLSALLLDSSAETIRLRYRSAARLHGSRSRRSAAAPGPDLWAEFGGMAAALPPAELERRMRLSARQLGAVDRTHPPTHLRLRLLGTRPETEAAVLLSDAEAELIEAELAPSRDRVARSLQTV</sequence>
<dbReference type="InterPro" id="IPR001915">
    <property type="entry name" value="Peptidase_M48"/>
</dbReference>
<evidence type="ECO:0000256" key="5">
    <source>
        <dbReference type="ARBA" id="ARBA00022723"/>
    </source>
</evidence>
<dbReference type="PANTHER" id="PTHR43221">
    <property type="entry name" value="PROTEASE HTPX"/>
    <property type="match status" value="1"/>
</dbReference>
<keyword evidence="9" id="KW-0482">Metalloprotease</keyword>
<evidence type="ECO:0000256" key="4">
    <source>
        <dbReference type="ARBA" id="ARBA00022692"/>
    </source>
</evidence>
<protein>
    <recommendedName>
        <fullName evidence="11">Peptidase M48 domain-containing protein</fullName>
    </recommendedName>
</protein>
<proteinExistence type="predicted"/>
<evidence type="ECO:0000313" key="13">
    <source>
        <dbReference type="Proteomes" id="UP001500305"/>
    </source>
</evidence>
<evidence type="ECO:0000256" key="8">
    <source>
        <dbReference type="ARBA" id="ARBA00022989"/>
    </source>
</evidence>
<evidence type="ECO:0000256" key="10">
    <source>
        <dbReference type="ARBA" id="ARBA00023136"/>
    </source>
</evidence>
<evidence type="ECO:0000256" key="6">
    <source>
        <dbReference type="ARBA" id="ARBA00022801"/>
    </source>
</evidence>
<name>A0ABN3DBY0_9ACTN</name>
<organism evidence="12 13">
    <name type="scientific">Kitasatospora cystarginea</name>
    <dbReference type="NCBI Taxonomy" id="58350"/>
    <lineage>
        <taxon>Bacteria</taxon>
        <taxon>Bacillati</taxon>
        <taxon>Actinomycetota</taxon>
        <taxon>Actinomycetes</taxon>
        <taxon>Kitasatosporales</taxon>
        <taxon>Streptomycetaceae</taxon>
        <taxon>Kitasatospora</taxon>
    </lineage>
</organism>
<evidence type="ECO:0000256" key="9">
    <source>
        <dbReference type="ARBA" id="ARBA00023049"/>
    </source>
</evidence>
<accession>A0ABN3DBY0</accession>
<keyword evidence="2" id="KW-1003">Cell membrane</keyword>
<evidence type="ECO:0000256" key="2">
    <source>
        <dbReference type="ARBA" id="ARBA00022475"/>
    </source>
</evidence>
<evidence type="ECO:0000256" key="1">
    <source>
        <dbReference type="ARBA" id="ARBA00001947"/>
    </source>
</evidence>
<evidence type="ECO:0000313" key="12">
    <source>
        <dbReference type="EMBL" id="GAA2226766.1"/>
    </source>
</evidence>
<keyword evidence="6" id="KW-0378">Hydrolase</keyword>
<dbReference type="Pfam" id="PF01435">
    <property type="entry name" value="Peptidase_M48"/>
    <property type="match status" value="1"/>
</dbReference>
<dbReference type="EMBL" id="BAAATR010000001">
    <property type="protein sequence ID" value="GAA2226766.1"/>
    <property type="molecule type" value="Genomic_DNA"/>
</dbReference>
<dbReference type="Gene3D" id="3.30.2010.10">
    <property type="entry name" value="Metalloproteases ('zincins'), catalytic domain"/>
    <property type="match status" value="1"/>
</dbReference>
<keyword evidence="8" id="KW-1133">Transmembrane helix</keyword>
<comment type="caution">
    <text evidence="12">The sequence shown here is derived from an EMBL/GenBank/DDBJ whole genome shotgun (WGS) entry which is preliminary data.</text>
</comment>
<gene>
    <name evidence="12" type="ORF">GCM10010430_02440</name>
</gene>
<evidence type="ECO:0000256" key="7">
    <source>
        <dbReference type="ARBA" id="ARBA00022833"/>
    </source>
</evidence>
<dbReference type="Proteomes" id="UP001500305">
    <property type="component" value="Unassembled WGS sequence"/>
</dbReference>
<keyword evidence="13" id="KW-1185">Reference proteome</keyword>
<dbReference type="CDD" id="cd07328">
    <property type="entry name" value="M48_Ste24p_like"/>
    <property type="match status" value="1"/>
</dbReference>
<feature type="domain" description="Peptidase M48" evidence="11">
    <location>
        <begin position="172"/>
        <end position="403"/>
    </location>
</feature>
<keyword evidence="7" id="KW-0862">Zinc</keyword>
<keyword evidence="5" id="KW-0479">Metal-binding</keyword>
<keyword evidence="10" id="KW-0472">Membrane</keyword>
<evidence type="ECO:0000256" key="3">
    <source>
        <dbReference type="ARBA" id="ARBA00022670"/>
    </source>
</evidence>
<dbReference type="PANTHER" id="PTHR43221:SF2">
    <property type="entry name" value="PROTEASE HTPX HOMOLOG"/>
    <property type="match status" value="1"/>
</dbReference>
<dbReference type="RefSeq" id="WP_344634245.1">
    <property type="nucleotide sequence ID" value="NZ_BAAATR010000001.1"/>
</dbReference>
<evidence type="ECO:0000259" key="11">
    <source>
        <dbReference type="Pfam" id="PF01435"/>
    </source>
</evidence>
<comment type="cofactor">
    <cofactor evidence="1">
        <name>Zn(2+)</name>
        <dbReference type="ChEBI" id="CHEBI:29105"/>
    </cofactor>
</comment>
<keyword evidence="3" id="KW-0645">Protease</keyword>
<reference evidence="12 13" key="1">
    <citation type="journal article" date="2019" name="Int. J. Syst. Evol. Microbiol.">
        <title>The Global Catalogue of Microorganisms (GCM) 10K type strain sequencing project: providing services to taxonomists for standard genome sequencing and annotation.</title>
        <authorList>
            <consortium name="The Broad Institute Genomics Platform"/>
            <consortium name="The Broad Institute Genome Sequencing Center for Infectious Disease"/>
            <person name="Wu L."/>
            <person name="Ma J."/>
        </authorList>
    </citation>
    <scope>NUCLEOTIDE SEQUENCE [LARGE SCALE GENOMIC DNA]</scope>
    <source>
        <strain evidence="12 13">JCM 7356</strain>
    </source>
</reference>